<evidence type="ECO:0000256" key="1">
    <source>
        <dbReference type="SAM" id="MobiDB-lite"/>
    </source>
</evidence>
<dbReference type="Proteomes" id="UP000015530">
    <property type="component" value="Unassembled WGS sequence"/>
</dbReference>
<dbReference type="EMBL" id="AMYD01004152">
    <property type="protein sequence ID" value="EQB43863.1"/>
    <property type="molecule type" value="Genomic_DNA"/>
</dbReference>
<reference evidence="3" key="1">
    <citation type="journal article" date="2013" name="Mol. Plant Microbe Interact.">
        <title>Global aspects of pacC regulation of pathogenicity genes in Colletotrichum gloeosporioides as revealed by transcriptome analysis.</title>
        <authorList>
            <person name="Alkan N."/>
            <person name="Meng X."/>
            <person name="Friedlander G."/>
            <person name="Reuveni E."/>
            <person name="Sukno S."/>
            <person name="Sherman A."/>
            <person name="Thon M."/>
            <person name="Fluhr R."/>
            <person name="Prusky D."/>
        </authorList>
    </citation>
    <scope>NUCLEOTIDE SEQUENCE [LARGE SCALE GENOMIC DNA]</scope>
    <source>
        <strain evidence="3">Cg-14</strain>
    </source>
</reference>
<feature type="compositionally biased region" description="Low complexity" evidence="1">
    <location>
        <begin position="19"/>
        <end position="29"/>
    </location>
</feature>
<sequence length="289" mass="32157">MATLLARPTADTLPPAAKPPSDSSARPSPLNWDNPIERLLAKGEAYPDHQNWRWKATTLLRAKGEGPNGCRSVGCIAFDDSCDPLPAHLPYRRSELLCLVTLVCHAMSGKPLNTPIAATLLMFTTTTLRLLQMRIDPNECDSPDGPNLYITTRDTLSLDKITSEAGYGDWLQVISWIRFRFASHQATHSEELFPKDEGSETASDYADDDGEGEVNVGGGYVSNRMRSQMNMSPRWSWSTAMLRIWTAQPSWVACGDSSTLVPKCRRVLFRLSSRLVRYFERMNCSVGGL</sequence>
<name>T0JTP0_COLGC</name>
<organism evidence="2 3">
    <name type="scientific">Colletotrichum gloeosporioides (strain Cg-14)</name>
    <name type="common">Anthracnose fungus</name>
    <name type="synonym">Glomerella cingulata</name>
    <dbReference type="NCBI Taxonomy" id="1237896"/>
    <lineage>
        <taxon>Eukaryota</taxon>
        <taxon>Fungi</taxon>
        <taxon>Dikarya</taxon>
        <taxon>Ascomycota</taxon>
        <taxon>Pezizomycotina</taxon>
        <taxon>Sordariomycetes</taxon>
        <taxon>Hypocreomycetidae</taxon>
        <taxon>Glomerellales</taxon>
        <taxon>Glomerellaceae</taxon>
        <taxon>Colletotrichum</taxon>
        <taxon>Colletotrichum gloeosporioides species complex</taxon>
    </lineage>
</organism>
<feature type="region of interest" description="Disordered" evidence="1">
    <location>
        <begin position="190"/>
        <end position="219"/>
    </location>
</feature>
<proteinExistence type="predicted"/>
<dbReference type="OrthoDB" id="4826062at2759"/>
<accession>T0JTP0</accession>
<dbReference type="AlphaFoldDB" id="T0JTP0"/>
<evidence type="ECO:0000313" key="3">
    <source>
        <dbReference type="Proteomes" id="UP000015530"/>
    </source>
</evidence>
<feature type="region of interest" description="Disordered" evidence="1">
    <location>
        <begin position="1"/>
        <end position="30"/>
    </location>
</feature>
<gene>
    <name evidence="2" type="ORF">CGLO_17439</name>
</gene>
<protein>
    <submittedName>
        <fullName evidence="2">Uncharacterized protein</fullName>
    </submittedName>
</protein>
<comment type="caution">
    <text evidence="2">The sequence shown here is derived from an EMBL/GenBank/DDBJ whole genome shotgun (WGS) entry which is preliminary data.</text>
</comment>
<evidence type="ECO:0000313" key="2">
    <source>
        <dbReference type="EMBL" id="EQB43863.1"/>
    </source>
</evidence>
<dbReference type="HOGENOM" id="CLU_963141_0_0_1"/>